<dbReference type="PANTHER" id="PTHR47761:SF1">
    <property type="entry name" value="C-TYPE LECTIN-RELATED"/>
    <property type="match status" value="1"/>
</dbReference>
<gene>
    <name evidence="11" type="ORF">CAPTEDRAFT_120633</name>
</gene>
<comment type="caution">
    <text evidence="9">Lacks conserved residue(s) required for the propagation of feature annotation.</text>
</comment>
<dbReference type="GO" id="GO:0005509">
    <property type="term" value="F:calcium ion binding"/>
    <property type="evidence" value="ECO:0007669"/>
    <property type="project" value="InterPro"/>
</dbReference>
<dbReference type="InterPro" id="IPR000742">
    <property type="entry name" value="EGF"/>
</dbReference>
<keyword evidence="3 9" id="KW-0245">EGF-like domain</keyword>
<evidence type="ECO:0000256" key="6">
    <source>
        <dbReference type="ARBA" id="ARBA00022837"/>
    </source>
</evidence>
<evidence type="ECO:0000313" key="13">
    <source>
        <dbReference type="Proteomes" id="UP000014760"/>
    </source>
</evidence>
<dbReference type="FunFam" id="2.10.25.10:FF:000007">
    <property type="entry name" value="Delta-like protein"/>
    <property type="match status" value="1"/>
</dbReference>
<dbReference type="Gene3D" id="2.10.25.10">
    <property type="entry name" value="Laminin"/>
    <property type="match status" value="3"/>
</dbReference>
<dbReference type="STRING" id="283909.R7T805"/>
<feature type="domain" description="EGF-like" evidence="10">
    <location>
        <begin position="12"/>
        <end position="48"/>
    </location>
</feature>
<evidence type="ECO:0000256" key="8">
    <source>
        <dbReference type="ARBA" id="ARBA00023180"/>
    </source>
</evidence>
<keyword evidence="7 9" id="KW-1015">Disulfide bond</keyword>
<dbReference type="OrthoDB" id="5953235at2759"/>
<dbReference type="SMART" id="SM00179">
    <property type="entry name" value="EGF_CA"/>
    <property type="match status" value="3"/>
</dbReference>
<keyword evidence="6" id="KW-0106">Calcium</keyword>
<dbReference type="SUPFAM" id="SSF57196">
    <property type="entry name" value="EGF/Laminin"/>
    <property type="match status" value="3"/>
</dbReference>
<feature type="disulfide bond" evidence="9">
    <location>
        <begin position="38"/>
        <end position="47"/>
    </location>
</feature>
<dbReference type="AlphaFoldDB" id="R7T805"/>
<dbReference type="EnsemblMetazoa" id="CapteT120633">
    <property type="protein sequence ID" value="CapteP120633"/>
    <property type="gene ID" value="CapteG120633"/>
</dbReference>
<feature type="domain" description="EGF-like" evidence="10">
    <location>
        <begin position="49"/>
        <end position="85"/>
    </location>
</feature>
<reference evidence="13" key="1">
    <citation type="submission" date="2012-12" db="EMBL/GenBank/DDBJ databases">
        <authorList>
            <person name="Hellsten U."/>
            <person name="Grimwood J."/>
            <person name="Chapman J.A."/>
            <person name="Shapiro H."/>
            <person name="Aerts A."/>
            <person name="Otillar R.P."/>
            <person name="Terry A.Y."/>
            <person name="Boore J.L."/>
            <person name="Simakov O."/>
            <person name="Marletaz F."/>
            <person name="Cho S.-J."/>
            <person name="Edsinger-Gonzales E."/>
            <person name="Havlak P."/>
            <person name="Kuo D.-H."/>
            <person name="Larsson T."/>
            <person name="Lv J."/>
            <person name="Arendt D."/>
            <person name="Savage R."/>
            <person name="Osoegawa K."/>
            <person name="de Jong P."/>
            <person name="Lindberg D.R."/>
            <person name="Seaver E.C."/>
            <person name="Weisblat D.A."/>
            <person name="Putnam N.H."/>
            <person name="Grigoriev I.V."/>
            <person name="Rokhsar D.S."/>
        </authorList>
    </citation>
    <scope>NUCLEOTIDE SEQUENCE</scope>
    <source>
        <strain evidence="13">I ESC-2004</strain>
    </source>
</reference>
<dbReference type="Pfam" id="PF00008">
    <property type="entry name" value="EGF"/>
    <property type="match status" value="2"/>
</dbReference>
<proteinExistence type="predicted"/>
<evidence type="ECO:0000256" key="5">
    <source>
        <dbReference type="ARBA" id="ARBA00022737"/>
    </source>
</evidence>
<name>R7T805_CAPTE</name>
<dbReference type="PROSITE" id="PS50026">
    <property type="entry name" value="EGF_3"/>
    <property type="match status" value="3"/>
</dbReference>
<keyword evidence="13" id="KW-1185">Reference proteome</keyword>
<dbReference type="PRINTS" id="PR00010">
    <property type="entry name" value="EGFBLOOD"/>
</dbReference>
<dbReference type="PROSITE" id="PS00022">
    <property type="entry name" value="EGF_1"/>
    <property type="match status" value="3"/>
</dbReference>
<feature type="disulfide bond" evidence="9">
    <location>
        <begin position="75"/>
        <end position="84"/>
    </location>
</feature>
<dbReference type="FunFam" id="2.10.25.10:FF:000537">
    <property type="entry name" value="Notch 3"/>
    <property type="match status" value="1"/>
</dbReference>
<dbReference type="OMA" id="CETQIDH"/>
<sequence length="148" mass="15685">MNSVFVISDHPDGNACLPNPCENGGACESSGNGFTCTCEPGWMGETCDTPDYCFSDPCKNGGSCENGDDGFTCTCEPGWMGDTCESEITVFQNDPCKNGGSCENGVDGFICTCAPGWLGDTCESKIFQYFLSSVTIVDDSYSFILTVV</sequence>
<comment type="subcellular location">
    <subcellularLocation>
        <location evidence="1">Secreted</location>
    </subcellularLocation>
</comment>
<feature type="domain" description="EGF-like" evidence="10">
    <location>
        <begin position="87"/>
        <end position="123"/>
    </location>
</feature>
<dbReference type="HOGENOM" id="CLU_004826_6_1_1"/>
<evidence type="ECO:0000259" key="10">
    <source>
        <dbReference type="PROSITE" id="PS50026"/>
    </source>
</evidence>
<evidence type="ECO:0000256" key="4">
    <source>
        <dbReference type="ARBA" id="ARBA00022729"/>
    </source>
</evidence>
<dbReference type="CDD" id="cd00054">
    <property type="entry name" value="EGF_CA"/>
    <property type="match status" value="3"/>
</dbReference>
<dbReference type="EMBL" id="KB312253">
    <property type="protein sequence ID" value="ELT87560.1"/>
    <property type="molecule type" value="Genomic_DNA"/>
</dbReference>
<keyword evidence="2" id="KW-0964">Secreted</keyword>
<dbReference type="Proteomes" id="UP000014760">
    <property type="component" value="Unassembled WGS sequence"/>
</dbReference>
<dbReference type="InterPro" id="IPR000152">
    <property type="entry name" value="EGF-type_Asp/Asn_hydroxyl_site"/>
</dbReference>
<evidence type="ECO:0000256" key="1">
    <source>
        <dbReference type="ARBA" id="ARBA00004613"/>
    </source>
</evidence>
<organism evidence="11">
    <name type="scientific">Capitella teleta</name>
    <name type="common">Polychaete worm</name>
    <dbReference type="NCBI Taxonomy" id="283909"/>
    <lineage>
        <taxon>Eukaryota</taxon>
        <taxon>Metazoa</taxon>
        <taxon>Spiralia</taxon>
        <taxon>Lophotrochozoa</taxon>
        <taxon>Annelida</taxon>
        <taxon>Polychaeta</taxon>
        <taxon>Sedentaria</taxon>
        <taxon>Scolecida</taxon>
        <taxon>Capitellidae</taxon>
        <taxon>Capitella</taxon>
    </lineage>
</organism>
<dbReference type="InterPro" id="IPR013032">
    <property type="entry name" value="EGF-like_CS"/>
</dbReference>
<keyword evidence="5" id="KW-0677">Repeat</keyword>
<accession>R7T805</accession>
<evidence type="ECO:0000256" key="2">
    <source>
        <dbReference type="ARBA" id="ARBA00022525"/>
    </source>
</evidence>
<reference evidence="11 13" key="2">
    <citation type="journal article" date="2013" name="Nature">
        <title>Insights into bilaterian evolution from three spiralian genomes.</title>
        <authorList>
            <person name="Simakov O."/>
            <person name="Marletaz F."/>
            <person name="Cho S.J."/>
            <person name="Edsinger-Gonzales E."/>
            <person name="Havlak P."/>
            <person name="Hellsten U."/>
            <person name="Kuo D.H."/>
            <person name="Larsson T."/>
            <person name="Lv J."/>
            <person name="Arendt D."/>
            <person name="Savage R."/>
            <person name="Osoegawa K."/>
            <person name="de Jong P."/>
            <person name="Grimwood J."/>
            <person name="Chapman J.A."/>
            <person name="Shapiro H."/>
            <person name="Aerts A."/>
            <person name="Otillar R.P."/>
            <person name="Terry A.Y."/>
            <person name="Boore J.L."/>
            <person name="Grigoriev I.V."/>
            <person name="Lindberg D.R."/>
            <person name="Seaver E.C."/>
            <person name="Weisblat D.A."/>
            <person name="Putnam N.H."/>
            <person name="Rokhsar D.S."/>
        </authorList>
    </citation>
    <scope>NUCLEOTIDE SEQUENCE</scope>
    <source>
        <strain evidence="11 13">I ESC-2004</strain>
    </source>
</reference>
<dbReference type="Pfam" id="PF12661">
    <property type="entry name" value="hEGF"/>
    <property type="match status" value="1"/>
</dbReference>
<keyword evidence="4" id="KW-0732">Signal</keyword>
<protein>
    <recommendedName>
        <fullName evidence="10">EGF-like domain-containing protein</fullName>
    </recommendedName>
</protein>
<evidence type="ECO:0000256" key="3">
    <source>
        <dbReference type="ARBA" id="ARBA00022536"/>
    </source>
</evidence>
<evidence type="ECO:0000256" key="7">
    <source>
        <dbReference type="ARBA" id="ARBA00023157"/>
    </source>
</evidence>
<evidence type="ECO:0000313" key="11">
    <source>
        <dbReference type="EMBL" id="ELT87560.1"/>
    </source>
</evidence>
<dbReference type="GO" id="GO:0005576">
    <property type="term" value="C:extracellular region"/>
    <property type="evidence" value="ECO:0007669"/>
    <property type="project" value="UniProtKB-SubCell"/>
</dbReference>
<dbReference type="EMBL" id="AMQN01015821">
    <property type="status" value="NOT_ANNOTATED_CDS"/>
    <property type="molecule type" value="Genomic_DNA"/>
</dbReference>
<dbReference type="SMART" id="SM00181">
    <property type="entry name" value="EGF"/>
    <property type="match status" value="3"/>
</dbReference>
<dbReference type="InterPro" id="IPR053119">
    <property type="entry name" value="Cubilin_domain"/>
</dbReference>
<evidence type="ECO:0000256" key="9">
    <source>
        <dbReference type="PROSITE-ProRule" id="PRU00076"/>
    </source>
</evidence>
<evidence type="ECO:0000313" key="12">
    <source>
        <dbReference type="EnsemblMetazoa" id="CapteP120633"/>
    </source>
</evidence>
<dbReference type="InterPro" id="IPR001881">
    <property type="entry name" value="EGF-like_Ca-bd_dom"/>
</dbReference>
<feature type="disulfide bond" evidence="9">
    <location>
        <begin position="113"/>
        <end position="122"/>
    </location>
</feature>
<reference evidence="12" key="3">
    <citation type="submission" date="2015-06" db="UniProtKB">
        <authorList>
            <consortium name="EnsemblMetazoa"/>
        </authorList>
    </citation>
    <scope>IDENTIFICATION</scope>
</reference>
<dbReference type="FunFam" id="2.10.25.10:FF:000006">
    <property type="entry name" value="Versican core protein-like isoform 1"/>
    <property type="match status" value="1"/>
</dbReference>
<dbReference type="PROSITE" id="PS00010">
    <property type="entry name" value="ASX_HYDROXYL"/>
    <property type="match status" value="2"/>
</dbReference>
<keyword evidence="8" id="KW-0325">Glycoprotein</keyword>
<dbReference type="PANTHER" id="PTHR47761">
    <property type="entry name" value="C-TYPE LECTIN-RELATED"/>
    <property type="match status" value="1"/>
</dbReference>
<dbReference type="PROSITE" id="PS01186">
    <property type="entry name" value="EGF_2"/>
    <property type="match status" value="3"/>
</dbReference>